<gene>
    <name evidence="2" type="ORF">KDA27_24435</name>
</gene>
<comment type="caution">
    <text evidence="2">The sequence shown here is derived from an EMBL/GenBank/DDBJ whole genome shotgun (WGS) entry which is preliminary data.</text>
</comment>
<feature type="region of interest" description="Disordered" evidence="1">
    <location>
        <begin position="167"/>
        <end position="195"/>
    </location>
</feature>
<dbReference type="InterPro" id="IPR010298">
    <property type="entry name" value="YacP-like"/>
</dbReference>
<sequence>MARAPSPSGSPGRFVWILDGHNLIFASARWGRLHRTGDGQRAREELEEWAESFGRAAGVQPHVVFDGADTATRPARNLPNLRVSYAGPPAEADDLIRILANAELQAGRSVCVVTSDLRTLGASLGDEIRLLSVPEFRKLHARVVRTPEKWLRSGSLDDVERHFLAGSPFASDREAADPERGPGDAAGPDEDEDPR</sequence>
<dbReference type="Proteomes" id="UP000739538">
    <property type="component" value="Unassembled WGS sequence"/>
</dbReference>
<accession>A0A956NHS0</accession>
<evidence type="ECO:0000313" key="3">
    <source>
        <dbReference type="Proteomes" id="UP000739538"/>
    </source>
</evidence>
<dbReference type="EMBL" id="JAGQHS010000238">
    <property type="protein sequence ID" value="MCA9758966.1"/>
    <property type="molecule type" value="Genomic_DNA"/>
</dbReference>
<reference evidence="2" key="2">
    <citation type="journal article" date="2021" name="Microbiome">
        <title>Successional dynamics and alternative stable states in a saline activated sludge microbial community over 9 years.</title>
        <authorList>
            <person name="Wang Y."/>
            <person name="Ye J."/>
            <person name="Ju F."/>
            <person name="Liu L."/>
            <person name="Boyd J.A."/>
            <person name="Deng Y."/>
            <person name="Parks D.H."/>
            <person name="Jiang X."/>
            <person name="Yin X."/>
            <person name="Woodcroft B.J."/>
            <person name="Tyson G.W."/>
            <person name="Hugenholtz P."/>
            <person name="Polz M.F."/>
            <person name="Zhang T."/>
        </authorList>
    </citation>
    <scope>NUCLEOTIDE SEQUENCE</scope>
    <source>
        <strain evidence="2">HKST-UBA02</strain>
    </source>
</reference>
<evidence type="ECO:0000313" key="2">
    <source>
        <dbReference type="EMBL" id="MCA9758966.1"/>
    </source>
</evidence>
<protein>
    <submittedName>
        <fullName evidence="2">NYN domain-containing protein</fullName>
    </submittedName>
</protein>
<dbReference type="AlphaFoldDB" id="A0A956NHS0"/>
<feature type="compositionally biased region" description="Basic and acidic residues" evidence="1">
    <location>
        <begin position="171"/>
        <end position="182"/>
    </location>
</feature>
<dbReference type="Pfam" id="PF05991">
    <property type="entry name" value="NYN_YacP"/>
    <property type="match status" value="1"/>
</dbReference>
<organism evidence="2 3">
    <name type="scientific">Eiseniibacteriota bacterium</name>
    <dbReference type="NCBI Taxonomy" id="2212470"/>
    <lineage>
        <taxon>Bacteria</taxon>
        <taxon>Candidatus Eiseniibacteriota</taxon>
    </lineage>
</organism>
<reference evidence="2" key="1">
    <citation type="submission" date="2020-04" db="EMBL/GenBank/DDBJ databases">
        <authorList>
            <person name="Zhang T."/>
        </authorList>
    </citation>
    <scope>NUCLEOTIDE SEQUENCE</scope>
    <source>
        <strain evidence="2">HKST-UBA02</strain>
    </source>
</reference>
<name>A0A956NHS0_UNCEI</name>
<evidence type="ECO:0000256" key="1">
    <source>
        <dbReference type="SAM" id="MobiDB-lite"/>
    </source>
</evidence>
<proteinExistence type="predicted"/>